<dbReference type="OrthoDB" id="3449024at2759"/>
<keyword evidence="1" id="KW-0472">Membrane</keyword>
<feature type="transmembrane region" description="Helical" evidence="1">
    <location>
        <begin position="221"/>
        <end position="243"/>
    </location>
</feature>
<organism evidence="2 3">
    <name type="scientific">Ophiocordyceps australis</name>
    <dbReference type="NCBI Taxonomy" id="1399860"/>
    <lineage>
        <taxon>Eukaryota</taxon>
        <taxon>Fungi</taxon>
        <taxon>Dikarya</taxon>
        <taxon>Ascomycota</taxon>
        <taxon>Pezizomycotina</taxon>
        <taxon>Sordariomycetes</taxon>
        <taxon>Hypocreomycetidae</taxon>
        <taxon>Hypocreales</taxon>
        <taxon>Ophiocordycipitaceae</taxon>
        <taxon>Ophiocordyceps</taxon>
    </lineage>
</organism>
<keyword evidence="3" id="KW-1185">Reference proteome</keyword>
<keyword evidence="1" id="KW-1133">Transmembrane helix</keyword>
<evidence type="ECO:0000313" key="3">
    <source>
        <dbReference type="Proteomes" id="UP000226192"/>
    </source>
</evidence>
<reference evidence="2 3" key="1">
    <citation type="submission" date="2017-06" db="EMBL/GenBank/DDBJ databases">
        <title>Ant-infecting Ophiocordyceps genomes reveal a high diversity of potential behavioral manipulation genes and a possible major role for enterotoxins.</title>
        <authorList>
            <person name="De Bekker C."/>
            <person name="Evans H.C."/>
            <person name="Brachmann A."/>
            <person name="Hughes D.P."/>
        </authorList>
    </citation>
    <scope>NUCLEOTIDE SEQUENCE [LARGE SCALE GENOMIC DNA]</scope>
    <source>
        <strain evidence="2 3">Map64</strain>
    </source>
</reference>
<feature type="transmembrane region" description="Helical" evidence="1">
    <location>
        <begin position="25"/>
        <end position="53"/>
    </location>
</feature>
<feature type="transmembrane region" description="Helical" evidence="1">
    <location>
        <begin position="106"/>
        <end position="131"/>
    </location>
</feature>
<comment type="caution">
    <text evidence="2">The sequence shown here is derived from an EMBL/GenBank/DDBJ whole genome shotgun (WGS) entry which is preliminary data.</text>
</comment>
<name>A0A2C5YHW2_9HYPO</name>
<evidence type="ECO:0000313" key="2">
    <source>
        <dbReference type="EMBL" id="PHH67213.1"/>
    </source>
</evidence>
<accession>A0A2C5YHW2</accession>
<keyword evidence="1" id="KW-0812">Transmembrane</keyword>
<dbReference type="AlphaFoldDB" id="A0A2C5YHW2"/>
<sequence>MAVFGRMENALDSWGRSHSVSPLNFQYACAMSGLMCLVCWVVGFASSGFIPSIPPWWDAQQTAKHYRDHETGIQAGTVMMLLSAILYLPFTIAMARHMQCIPNIDYVIHTLQLAAGIVATTTYTVTCMALGTANFRLAHRPPEITQAFSDLYWIASFFEALPFTFQSFAFAYATIVDPRPRRPFPKSIALINIAVPVLYFPSTLVHCTTTGVLAWNGAISYWVAVVGFFVQILVDVICLVLAAPSDICARDKSCVEIGEPDSHDARGIIPH</sequence>
<dbReference type="Proteomes" id="UP000226192">
    <property type="component" value="Unassembled WGS sequence"/>
</dbReference>
<feature type="transmembrane region" description="Helical" evidence="1">
    <location>
        <begin position="188"/>
        <end position="215"/>
    </location>
</feature>
<evidence type="ECO:0000256" key="1">
    <source>
        <dbReference type="SAM" id="Phobius"/>
    </source>
</evidence>
<gene>
    <name evidence="2" type="ORF">CDD81_2982</name>
</gene>
<feature type="transmembrane region" description="Helical" evidence="1">
    <location>
        <begin position="73"/>
        <end position="94"/>
    </location>
</feature>
<dbReference type="EMBL" id="NJET01000002">
    <property type="protein sequence ID" value="PHH67213.1"/>
    <property type="molecule type" value="Genomic_DNA"/>
</dbReference>
<protein>
    <submittedName>
        <fullName evidence="2">Uncharacterized protein</fullName>
    </submittedName>
</protein>
<proteinExistence type="predicted"/>
<feature type="transmembrane region" description="Helical" evidence="1">
    <location>
        <begin position="151"/>
        <end position="176"/>
    </location>
</feature>